<dbReference type="Proteomes" id="UP001295740">
    <property type="component" value="Unassembled WGS sequence"/>
</dbReference>
<dbReference type="InterPro" id="IPR015943">
    <property type="entry name" value="WD40/YVTN_repeat-like_dom_sf"/>
</dbReference>
<keyword evidence="4" id="KW-1185">Reference proteome</keyword>
<dbReference type="SUPFAM" id="SSF75011">
    <property type="entry name" value="3-carboxy-cis,cis-mucoante lactonizing enzyme"/>
    <property type="match status" value="1"/>
</dbReference>
<feature type="chain" id="PRO_5042592867" evidence="2">
    <location>
        <begin position="16"/>
        <end position="367"/>
    </location>
</feature>
<comment type="similarity">
    <text evidence="1">Belongs to the cycloisomerase 2 family.</text>
</comment>
<dbReference type="GO" id="GO:0017057">
    <property type="term" value="F:6-phosphogluconolactonase activity"/>
    <property type="evidence" value="ECO:0007669"/>
    <property type="project" value="TreeGrafter"/>
</dbReference>
<comment type="caution">
    <text evidence="3">The sequence shown here is derived from an EMBL/GenBank/DDBJ whole genome shotgun (WGS) entry which is preliminary data.</text>
</comment>
<sequence>MWFLAMIVFAVLSQAAKHRLIVGTFSTEFLYTLEYDDQDQSLVLVATNPVPAASQWIALNHDKTKLYGTDWNAAEPSFMSYDIQDPLNIKHEATIVGGRYCSGSKSIFVAAYPKAPYTVYSNNYYGDAKCSSVMSVHDNGTLKEIIQDYTYAPGSAVHGLAFSSGGGYLFSADTIGNKIWTHQIDATTGQLTYASNITGPSAGSDPRHIIAHGGDKFLYTVLEGSSEVAQYVMNRDGQLFYHDTKYPLIRESENPADFWADEISMSVNSKYLWATNRARDNTKKGYISVLELDEAEGAIAGQNFLLPTSTSGGFANAVAASPFDESLAALTDNSTGFVEIWNVNGYPIAHLNIEDGGGCCANAVWLD</sequence>
<dbReference type="PANTHER" id="PTHR30344">
    <property type="entry name" value="6-PHOSPHOGLUCONOLACTONASE-RELATED"/>
    <property type="match status" value="1"/>
</dbReference>
<feature type="signal peptide" evidence="2">
    <location>
        <begin position="1"/>
        <end position="15"/>
    </location>
</feature>
<dbReference type="Gene3D" id="2.130.10.10">
    <property type="entry name" value="YVTN repeat-like/Quinoprotein amine dehydrogenase"/>
    <property type="match status" value="1"/>
</dbReference>
<dbReference type="AlphaFoldDB" id="A0AAI8VTB6"/>
<evidence type="ECO:0000313" key="4">
    <source>
        <dbReference type="Proteomes" id="UP001295740"/>
    </source>
</evidence>
<gene>
    <name evidence="3" type="ORF">KHLLAP_LOCUS10727</name>
</gene>
<dbReference type="InterPro" id="IPR050282">
    <property type="entry name" value="Cycloisomerase_2"/>
</dbReference>
<dbReference type="InterPro" id="IPR019405">
    <property type="entry name" value="Lactonase_7-beta_prop"/>
</dbReference>
<reference evidence="3" key="1">
    <citation type="submission" date="2023-10" db="EMBL/GenBank/DDBJ databases">
        <authorList>
            <person name="Hackl T."/>
        </authorList>
    </citation>
    <scope>NUCLEOTIDE SEQUENCE</scope>
</reference>
<evidence type="ECO:0000256" key="1">
    <source>
        <dbReference type="ARBA" id="ARBA00005564"/>
    </source>
</evidence>
<dbReference type="EMBL" id="CAUWAG010000013">
    <property type="protein sequence ID" value="CAJ2510259.1"/>
    <property type="molecule type" value="Genomic_DNA"/>
</dbReference>
<proteinExistence type="inferred from homology"/>
<evidence type="ECO:0000256" key="2">
    <source>
        <dbReference type="SAM" id="SignalP"/>
    </source>
</evidence>
<organism evidence="3 4">
    <name type="scientific">Anthostomella pinea</name>
    <dbReference type="NCBI Taxonomy" id="933095"/>
    <lineage>
        <taxon>Eukaryota</taxon>
        <taxon>Fungi</taxon>
        <taxon>Dikarya</taxon>
        <taxon>Ascomycota</taxon>
        <taxon>Pezizomycotina</taxon>
        <taxon>Sordariomycetes</taxon>
        <taxon>Xylariomycetidae</taxon>
        <taxon>Xylariales</taxon>
        <taxon>Xylariaceae</taxon>
        <taxon>Anthostomella</taxon>
    </lineage>
</organism>
<name>A0AAI8VTB6_9PEZI</name>
<dbReference type="Pfam" id="PF10282">
    <property type="entry name" value="Lactonase"/>
    <property type="match status" value="1"/>
</dbReference>
<protein>
    <submittedName>
        <fullName evidence="3">Uu.00g061590.m01.CDS01</fullName>
    </submittedName>
</protein>
<dbReference type="PANTHER" id="PTHR30344:SF4">
    <property type="entry name" value="CYCLASE, PUTATIVE (AFU_ORTHOLOGUE AFUA_6G11580)-RELATED"/>
    <property type="match status" value="1"/>
</dbReference>
<evidence type="ECO:0000313" key="3">
    <source>
        <dbReference type="EMBL" id="CAJ2510259.1"/>
    </source>
</evidence>
<keyword evidence="2" id="KW-0732">Signal</keyword>
<accession>A0AAI8VTB6</accession>